<keyword evidence="2" id="KW-1185">Reference proteome</keyword>
<accession>A0A9P9YSN1</accession>
<name>A0A9P9YSN1_9MUSC</name>
<evidence type="ECO:0000313" key="1">
    <source>
        <dbReference type="EMBL" id="KAI8042163.1"/>
    </source>
</evidence>
<reference evidence="1" key="1">
    <citation type="journal article" date="2023" name="Genome Biol. Evol.">
        <title>Long-read-based Genome Assembly of Drosophila gunungcola Reveals Fewer Chemosensory Genes in Flower-breeding Species.</title>
        <authorList>
            <person name="Negi A."/>
            <person name="Liao B.Y."/>
            <person name="Yeh S.D."/>
        </authorList>
    </citation>
    <scope>NUCLEOTIDE SEQUENCE</scope>
    <source>
        <strain evidence="1">Sukarami</strain>
    </source>
</reference>
<evidence type="ECO:0000313" key="2">
    <source>
        <dbReference type="Proteomes" id="UP001059596"/>
    </source>
</evidence>
<protein>
    <submittedName>
        <fullName evidence="1">Uncharacterized protein</fullName>
    </submittedName>
</protein>
<gene>
    <name evidence="1" type="ORF">M5D96_003465</name>
</gene>
<dbReference type="AlphaFoldDB" id="A0A9P9YSN1"/>
<dbReference type="EMBL" id="JAMKOV010000002">
    <property type="protein sequence ID" value="KAI8042163.1"/>
    <property type="molecule type" value="Genomic_DNA"/>
</dbReference>
<organism evidence="1 2">
    <name type="scientific">Drosophila gunungcola</name>
    <name type="common">fruit fly</name>
    <dbReference type="NCBI Taxonomy" id="103775"/>
    <lineage>
        <taxon>Eukaryota</taxon>
        <taxon>Metazoa</taxon>
        <taxon>Ecdysozoa</taxon>
        <taxon>Arthropoda</taxon>
        <taxon>Hexapoda</taxon>
        <taxon>Insecta</taxon>
        <taxon>Pterygota</taxon>
        <taxon>Neoptera</taxon>
        <taxon>Endopterygota</taxon>
        <taxon>Diptera</taxon>
        <taxon>Brachycera</taxon>
        <taxon>Muscomorpha</taxon>
        <taxon>Ephydroidea</taxon>
        <taxon>Drosophilidae</taxon>
        <taxon>Drosophila</taxon>
        <taxon>Sophophora</taxon>
    </lineage>
</organism>
<sequence>MRLVPTSRQNSDACTGHRISIRNHLIRDSIEPTNLPINGKNCAPNGFNCRVSRFGRWAWRVWPLRPDICINLN</sequence>
<proteinExistence type="predicted"/>
<dbReference type="Proteomes" id="UP001059596">
    <property type="component" value="Unassembled WGS sequence"/>
</dbReference>
<comment type="caution">
    <text evidence="1">The sequence shown here is derived from an EMBL/GenBank/DDBJ whole genome shotgun (WGS) entry which is preliminary data.</text>
</comment>